<evidence type="ECO:0000313" key="6">
    <source>
        <dbReference type="EMBL" id="KAH3791637.1"/>
    </source>
</evidence>
<keyword evidence="2" id="KW-0722">Serine protease inhibitor</keyword>
<evidence type="ECO:0000256" key="1">
    <source>
        <dbReference type="ARBA" id="ARBA00022690"/>
    </source>
</evidence>
<dbReference type="CDD" id="cd00104">
    <property type="entry name" value="KAZAL_FS"/>
    <property type="match status" value="1"/>
</dbReference>
<dbReference type="InterPro" id="IPR002350">
    <property type="entry name" value="Kazal_dom"/>
</dbReference>
<evidence type="ECO:0000256" key="4">
    <source>
        <dbReference type="SAM" id="SignalP"/>
    </source>
</evidence>
<feature type="domain" description="Kazal-like" evidence="5">
    <location>
        <begin position="135"/>
        <end position="177"/>
    </location>
</feature>
<keyword evidence="4" id="KW-0732">Signal</keyword>
<keyword evidence="7" id="KW-1185">Reference proteome</keyword>
<dbReference type="GO" id="GO:0004867">
    <property type="term" value="F:serine-type endopeptidase inhibitor activity"/>
    <property type="evidence" value="ECO:0007669"/>
    <property type="project" value="UniProtKB-KW"/>
</dbReference>
<keyword evidence="3" id="KW-1015">Disulfide bond</keyword>
<dbReference type="SMART" id="SM00280">
    <property type="entry name" value="KAZAL"/>
    <property type="match status" value="2"/>
</dbReference>
<name>A0A9D4F4H8_DREPO</name>
<dbReference type="InterPro" id="IPR036058">
    <property type="entry name" value="Kazal_dom_sf"/>
</dbReference>
<dbReference type="AlphaFoldDB" id="A0A9D4F4H8"/>
<dbReference type="PANTHER" id="PTHR10913">
    <property type="entry name" value="FOLLISTATIN-RELATED"/>
    <property type="match status" value="1"/>
</dbReference>
<feature type="domain" description="Kazal-like" evidence="5">
    <location>
        <begin position="42"/>
        <end position="105"/>
    </location>
</feature>
<feature type="chain" id="PRO_5038713761" description="Kazal-like domain-containing protein" evidence="4">
    <location>
        <begin position="21"/>
        <end position="194"/>
    </location>
</feature>
<dbReference type="SUPFAM" id="SSF100895">
    <property type="entry name" value="Kazal-type serine protease inhibitors"/>
    <property type="match status" value="2"/>
</dbReference>
<evidence type="ECO:0000313" key="7">
    <source>
        <dbReference type="Proteomes" id="UP000828390"/>
    </source>
</evidence>
<dbReference type="PROSITE" id="PS51465">
    <property type="entry name" value="KAZAL_2"/>
    <property type="match status" value="2"/>
</dbReference>
<evidence type="ECO:0000259" key="5">
    <source>
        <dbReference type="PROSITE" id="PS51465"/>
    </source>
</evidence>
<dbReference type="Gene3D" id="3.30.60.30">
    <property type="match status" value="2"/>
</dbReference>
<sequence>MASKFGFVVIFLMYISSTSGKPDVHVPNQHEVDAVIVLLDVHYNEHLCLELLLVDCATHVTPGDEKVCGSDGKTYENHCYFTHALCARLHSDSKLHLQNHGACVVTSTVAMTTVTNDVPTATPEASTTVNPIAAVVQNVFCQNVNAIICASTFDVVCGTDGNLYPNRCELSKAKCKNLALTIDPDVSHCMSGKK</sequence>
<organism evidence="6 7">
    <name type="scientific">Dreissena polymorpha</name>
    <name type="common">Zebra mussel</name>
    <name type="synonym">Mytilus polymorpha</name>
    <dbReference type="NCBI Taxonomy" id="45954"/>
    <lineage>
        <taxon>Eukaryota</taxon>
        <taxon>Metazoa</taxon>
        <taxon>Spiralia</taxon>
        <taxon>Lophotrochozoa</taxon>
        <taxon>Mollusca</taxon>
        <taxon>Bivalvia</taxon>
        <taxon>Autobranchia</taxon>
        <taxon>Heteroconchia</taxon>
        <taxon>Euheterodonta</taxon>
        <taxon>Imparidentia</taxon>
        <taxon>Neoheterodontei</taxon>
        <taxon>Myida</taxon>
        <taxon>Dreissenoidea</taxon>
        <taxon>Dreissenidae</taxon>
        <taxon>Dreissena</taxon>
    </lineage>
</organism>
<accession>A0A9D4F4H8</accession>
<dbReference type="Pfam" id="PF07648">
    <property type="entry name" value="Kazal_2"/>
    <property type="match status" value="1"/>
</dbReference>
<comment type="caution">
    <text evidence="6">The sequence shown here is derived from an EMBL/GenBank/DDBJ whole genome shotgun (WGS) entry which is preliminary data.</text>
</comment>
<protein>
    <recommendedName>
        <fullName evidence="5">Kazal-like domain-containing protein</fullName>
    </recommendedName>
</protein>
<evidence type="ECO:0000256" key="2">
    <source>
        <dbReference type="ARBA" id="ARBA00022900"/>
    </source>
</evidence>
<dbReference type="PANTHER" id="PTHR10913:SF45">
    <property type="entry name" value="FOLLISTATIN, ISOFORM A-RELATED"/>
    <property type="match status" value="1"/>
</dbReference>
<reference evidence="6" key="1">
    <citation type="journal article" date="2019" name="bioRxiv">
        <title>The Genome of the Zebra Mussel, Dreissena polymorpha: A Resource for Invasive Species Research.</title>
        <authorList>
            <person name="McCartney M.A."/>
            <person name="Auch B."/>
            <person name="Kono T."/>
            <person name="Mallez S."/>
            <person name="Zhang Y."/>
            <person name="Obille A."/>
            <person name="Becker A."/>
            <person name="Abrahante J.E."/>
            <person name="Garbe J."/>
            <person name="Badalamenti J.P."/>
            <person name="Herman A."/>
            <person name="Mangelson H."/>
            <person name="Liachko I."/>
            <person name="Sullivan S."/>
            <person name="Sone E.D."/>
            <person name="Koren S."/>
            <person name="Silverstein K.A.T."/>
            <person name="Beckman K.B."/>
            <person name="Gohl D.M."/>
        </authorList>
    </citation>
    <scope>NUCLEOTIDE SEQUENCE</scope>
    <source>
        <strain evidence="6">Duluth1</strain>
        <tissue evidence="6">Whole animal</tissue>
    </source>
</reference>
<dbReference type="OrthoDB" id="6125779at2759"/>
<dbReference type="GO" id="GO:0005576">
    <property type="term" value="C:extracellular region"/>
    <property type="evidence" value="ECO:0007669"/>
    <property type="project" value="TreeGrafter"/>
</dbReference>
<dbReference type="EMBL" id="JAIWYP010000007">
    <property type="protein sequence ID" value="KAH3791637.1"/>
    <property type="molecule type" value="Genomic_DNA"/>
</dbReference>
<dbReference type="InterPro" id="IPR050653">
    <property type="entry name" value="Prot_Inhib_GrowthFact_Antg"/>
</dbReference>
<reference evidence="6" key="2">
    <citation type="submission" date="2020-11" db="EMBL/GenBank/DDBJ databases">
        <authorList>
            <person name="McCartney M.A."/>
            <person name="Auch B."/>
            <person name="Kono T."/>
            <person name="Mallez S."/>
            <person name="Becker A."/>
            <person name="Gohl D.M."/>
            <person name="Silverstein K.A.T."/>
            <person name="Koren S."/>
            <person name="Bechman K.B."/>
            <person name="Herman A."/>
            <person name="Abrahante J.E."/>
            <person name="Garbe J."/>
        </authorList>
    </citation>
    <scope>NUCLEOTIDE SEQUENCE</scope>
    <source>
        <strain evidence="6">Duluth1</strain>
        <tissue evidence="6">Whole animal</tissue>
    </source>
</reference>
<keyword evidence="1" id="KW-0646">Protease inhibitor</keyword>
<dbReference type="Proteomes" id="UP000828390">
    <property type="component" value="Unassembled WGS sequence"/>
</dbReference>
<gene>
    <name evidence="6" type="ORF">DPMN_145126</name>
</gene>
<dbReference type="Pfam" id="PF00050">
    <property type="entry name" value="Kazal_1"/>
    <property type="match status" value="1"/>
</dbReference>
<proteinExistence type="predicted"/>
<feature type="signal peptide" evidence="4">
    <location>
        <begin position="1"/>
        <end position="20"/>
    </location>
</feature>
<evidence type="ECO:0000256" key="3">
    <source>
        <dbReference type="ARBA" id="ARBA00023157"/>
    </source>
</evidence>